<evidence type="ECO:0000313" key="3">
    <source>
        <dbReference type="Proteomes" id="UP000659630"/>
    </source>
</evidence>
<dbReference type="AlphaFoldDB" id="A0A923L1V8"/>
<comment type="caution">
    <text evidence="2">The sequence shown here is derived from an EMBL/GenBank/DDBJ whole genome shotgun (WGS) entry which is preliminary data.</text>
</comment>
<name>A0A923L1V8_9FIRM</name>
<dbReference type="EMBL" id="JACONZ010000005">
    <property type="protein sequence ID" value="MBC5582306.1"/>
    <property type="molecule type" value="Genomic_DNA"/>
</dbReference>
<gene>
    <name evidence="2" type="ORF">H8S23_12395</name>
</gene>
<dbReference type="Proteomes" id="UP000659630">
    <property type="component" value="Unassembled WGS sequence"/>
</dbReference>
<organism evidence="2 3">
    <name type="scientific">Anaerofilum hominis</name>
    <dbReference type="NCBI Taxonomy" id="2763016"/>
    <lineage>
        <taxon>Bacteria</taxon>
        <taxon>Bacillati</taxon>
        <taxon>Bacillota</taxon>
        <taxon>Clostridia</taxon>
        <taxon>Eubacteriales</taxon>
        <taxon>Oscillospiraceae</taxon>
        <taxon>Anaerofilum</taxon>
    </lineage>
</organism>
<proteinExistence type="predicted"/>
<dbReference type="RefSeq" id="WP_186888670.1">
    <property type="nucleotide sequence ID" value="NZ_JACONZ010000005.1"/>
</dbReference>
<protein>
    <submittedName>
        <fullName evidence="2">Xylan 1,4-beta-xylosidase</fullName>
    </submittedName>
</protein>
<keyword evidence="3" id="KW-1185">Reference proteome</keyword>
<accession>A0A923L1V8</accession>
<dbReference type="InterPro" id="IPR045515">
    <property type="entry name" value="DUF6440"/>
</dbReference>
<sequence>MADKRFKKIYTQGIMGVQEIWQDVETGVQYLYVGIGYGGGLTPLLGTDGKPVITPVEPD</sequence>
<reference evidence="2" key="1">
    <citation type="submission" date="2020-08" db="EMBL/GenBank/DDBJ databases">
        <title>Genome public.</title>
        <authorList>
            <person name="Liu C."/>
            <person name="Sun Q."/>
        </authorList>
    </citation>
    <scope>NUCLEOTIDE SEQUENCE</scope>
    <source>
        <strain evidence="2">BX8</strain>
    </source>
</reference>
<evidence type="ECO:0000259" key="1">
    <source>
        <dbReference type="Pfam" id="PF20037"/>
    </source>
</evidence>
<evidence type="ECO:0000313" key="2">
    <source>
        <dbReference type="EMBL" id="MBC5582306.1"/>
    </source>
</evidence>
<feature type="domain" description="DUF6440" evidence="1">
    <location>
        <begin position="5"/>
        <end position="54"/>
    </location>
</feature>
<dbReference type="Pfam" id="PF20037">
    <property type="entry name" value="DUF6440"/>
    <property type="match status" value="1"/>
</dbReference>